<dbReference type="OrthoDB" id="507538at2"/>
<proteinExistence type="predicted"/>
<dbReference type="InterPro" id="IPR028208">
    <property type="entry name" value="Effector_pro_NleD-like"/>
</dbReference>
<evidence type="ECO:0000256" key="3">
    <source>
        <dbReference type="SAM" id="MobiDB-lite"/>
    </source>
</evidence>
<dbReference type="InterPro" id="IPR011049">
    <property type="entry name" value="Serralysin-like_metalloprot_C"/>
</dbReference>
<feature type="region of interest" description="Disordered" evidence="3">
    <location>
        <begin position="534"/>
        <end position="608"/>
    </location>
</feature>
<dbReference type="GO" id="GO:0005576">
    <property type="term" value="C:extracellular region"/>
    <property type="evidence" value="ECO:0007669"/>
    <property type="project" value="UniProtKB-SubCell"/>
</dbReference>
<feature type="compositionally biased region" description="Polar residues" evidence="3">
    <location>
        <begin position="534"/>
        <end position="548"/>
    </location>
</feature>
<evidence type="ECO:0000256" key="1">
    <source>
        <dbReference type="ARBA" id="ARBA00004613"/>
    </source>
</evidence>
<feature type="compositionally biased region" description="Polar residues" evidence="3">
    <location>
        <begin position="564"/>
        <end position="574"/>
    </location>
</feature>
<dbReference type="HOGENOM" id="CLU_448898_0_0_3"/>
<feature type="compositionally biased region" description="Acidic residues" evidence="3">
    <location>
        <begin position="1"/>
        <end position="42"/>
    </location>
</feature>
<dbReference type="Pfam" id="PF14891">
    <property type="entry name" value="Peptidase_M91"/>
    <property type="match status" value="1"/>
</dbReference>
<dbReference type="PATRIC" id="fig|1183438.3.peg.256"/>
<keyword evidence="2" id="KW-0964">Secreted</keyword>
<organism evidence="4 5">
    <name type="scientific">Gloeobacter kilaueensis (strain ATCC BAA-2537 / CCAP 1431/1 / ULC 316 / JS1)</name>
    <dbReference type="NCBI Taxonomy" id="1183438"/>
    <lineage>
        <taxon>Bacteria</taxon>
        <taxon>Bacillati</taxon>
        <taxon>Cyanobacteriota</taxon>
        <taxon>Cyanophyceae</taxon>
        <taxon>Gloeobacterales</taxon>
        <taxon>Gloeobacteraceae</taxon>
        <taxon>Gloeobacter</taxon>
    </lineage>
</organism>
<dbReference type="InterPro" id="IPR050557">
    <property type="entry name" value="RTX_toxin/Mannuronan_C5-epim"/>
</dbReference>
<dbReference type="AlphaFoldDB" id="U5QFP6"/>
<dbReference type="eggNOG" id="COG2931">
    <property type="taxonomic scope" value="Bacteria"/>
</dbReference>
<feature type="compositionally biased region" description="Acidic residues" evidence="3">
    <location>
        <begin position="52"/>
        <end position="64"/>
    </location>
</feature>
<protein>
    <submittedName>
        <fullName evidence="4">RTX toxins-related Ca2+-binding protein</fullName>
    </submittedName>
</protein>
<dbReference type="Gene3D" id="2.150.10.10">
    <property type="entry name" value="Serralysin-like metalloprotease, C-terminal"/>
    <property type="match status" value="2"/>
</dbReference>
<dbReference type="Pfam" id="PF00353">
    <property type="entry name" value="HemolysinCabind"/>
    <property type="match status" value="2"/>
</dbReference>
<evidence type="ECO:0000313" key="5">
    <source>
        <dbReference type="Proteomes" id="UP000017396"/>
    </source>
</evidence>
<dbReference type="KEGG" id="glj:GKIL_0253"/>
<dbReference type="EMBL" id="CP003587">
    <property type="protein sequence ID" value="AGY56500.1"/>
    <property type="molecule type" value="Genomic_DNA"/>
</dbReference>
<feature type="region of interest" description="Disordered" evidence="3">
    <location>
        <begin position="1"/>
        <end position="164"/>
    </location>
</feature>
<dbReference type="Proteomes" id="UP000017396">
    <property type="component" value="Chromosome"/>
</dbReference>
<dbReference type="InterPro" id="IPR018511">
    <property type="entry name" value="Hemolysin-typ_Ca-bd_CS"/>
</dbReference>
<dbReference type="InterPro" id="IPR001343">
    <property type="entry name" value="Hemolysn_Ca-bd"/>
</dbReference>
<evidence type="ECO:0000256" key="2">
    <source>
        <dbReference type="ARBA" id="ARBA00022525"/>
    </source>
</evidence>
<reference evidence="4 5" key="1">
    <citation type="journal article" date="2013" name="PLoS ONE">
        <title>Cultivation and Complete Genome Sequencing of Gloeobacter kilaueensis sp. nov., from a Lava Cave in Kilauea Caldera, Hawai'i.</title>
        <authorList>
            <person name="Saw J.H."/>
            <person name="Schatz M."/>
            <person name="Brown M.V."/>
            <person name="Kunkel D.D."/>
            <person name="Foster J.S."/>
            <person name="Shick H."/>
            <person name="Christensen S."/>
            <person name="Hou S."/>
            <person name="Wan X."/>
            <person name="Donachie S.P."/>
        </authorList>
    </citation>
    <scope>NUCLEOTIDE SEQUENCE [LARGE SCALE GENOMIC DNA]</scope>
    <source>
        <strain evidence="5">JS</strain>
    </source>
</reference>
<gene>
    <name evidence="4" type="ORF">GKIL_0253</name>
</gene>
<feature type="compositionally biased region" description="Polar residues" evidence="3">
    <location>
        <begin position="99"/>
        <end position="109"/>
    </location>
</feature>
<dbReference type="PANTHER" id="PTHR38340:SF1">
    <property type="entry name" value="S-LAYER PROTEIN"/>
    <property type="match status" value="1"/>
</dbReference>
<name>U5QFP6_GLOK1</name>
<dbReference type="PRINTS" id="PR00313">
    <property type="entry name" value="CABNDNGRPT"/>
</dbReference>
<dbReference type="PANTHER" id="PTHR38340">
    <property type="entry name" value="S-LAYER PROTEIN"/>
    <property type="match status" value="1"/>
</dbReference>
<dbReference type="GO" id="GO:0005509">
    <property type="term" value="F:calcium ion binding"/>
    <property type="evidence" value="ECO:0007669"/>
    <property type="project" value="InterPro"/>
</dbReference>
<dbReference type="STRING" id="1183438.GKIL_0253"/>
<dbReference type="PROSITE" id="PS00330">
    <property type="entry name" value="HEMOLYSIN_CALCIUM"/>
    <property type="match status" value="2"/>
</dbReference>
<evidence type="ECO:0000313" key="4">
    <source>
        <dbReference type="EMBL" id="AGY56500.1"/>
    </source>
</evidence>
<dbReference type="SUPFAM" id="SSF51120">
    <property type="entry name" value="beta-Roll"/>
    <property type="match status" value="1"/>
</dbReference>
<keyword evidence="5" id="KW-1185">Reference proteome</keyword>
<sequence>MGEEQEYFSDDYAPGEEEESYDGDGEQVADASGDEEPLEASESEYALADQQGTEEYDSGSEGEFFDSPLTFLPDGEQDSDNPDDSYGLLTTFDSDQDDNGSSLLNTFDPQTDEGFGSAEHPEDQPFNLSPAEEENGSERAPGFSETRDADGNITITGTDGDDNLRVSQHTSTIDLGSINLFGSEIDLGQISMVDGVTVTDGEGRSRDYLGDAANRLSIHGGDGDDNLQVDANVRNNIGLFGDGGNDVLTGGAGDDVIKGGDGNDTIAGGAGRDYIEGNAGDDNIYGNEGNDIIYGGRGNDNLNGNEGDDYLEGGKGDDFVTGNEGNDTVSGGRGNDELWGAEGNDVIYTGEGNDRAFGSAGDDRIYAGADDEVDGGAGTNDIQRIEFGGDLGTRLNFDRNVDVDGDAVTDRPLTDEEYDEFRDRVEDDIDQHRSSPMGQQMLRDYDASGHDVTFRRIDNDNGYADWANRLNPSAPQPILGPNGELGTGQDVTIGYNPSFAPILSGKEETPNEVLHHEMSHGWDMLRGMLQRGTYTGSDEAQPVPNSERQAVGLPHTGPAFDNDLNPSTPPQNGNPDYATERGYSQELGRSLRPSYSGSFEANGPGPSR</sequence>
<accession>U5QFP6</accession>
<dbReference type="RefSeq" id="WP_023171508.1">
    <property type="nucleotide sequence ID" value="NC_022600.1"/>
</dbReference>
<comment type="subcellular location">
    <subcellularLocation>
        <location evidence="1">Secreted</location>
    </subcellularLocation>
</comment>